<protein>
    <submittedName>
        <fullName evidence="1">Uncharacterized protein</fullName>
    </submittedName>
</protein>
<dbReference type="EMBL" id="GBXM01017606">
    <property type="protein sequence ID" value="JAH90971.1"/>
    <property type="molecule type" value="Transcribed_RNA"/>
</dbReference>
<sequence>MSVCPNPLFKANWNLPPQQQLPIYWDANIRIV</sequence>
<reference evidence="1" key="1">
    <citation type="submission" date="2014-11" db="EMBL/GenBank/DDBJ databases">
        <authorList>
            <person name="Amaro Gonzalez C."/>
        </authorList>
    </citation>
    <scope>NUCLEOTIDE SEQUENCE</scope>
</reference>
<dbReference type="AlphaFoldDB" id="A0A0E9WL06"/>
<organism evidence="1">
    <name type="scientific">Anguilla anguilla</name>
    <name type="common">European freshwater eel</name>
    <name type="synonym">Muraena anguilla</name>
    <dbReference type="NCBI Taxonomy" id="7936"/>
    <lineage>
        <taxon>Eukaryota</taxon>
        <taxon>Metazoa</taxon>
        <taxon>Chordata</taxon>
        <taxon>Craniata</taxon>
        <taxon>Vertebrata</taxon>
        <taxon>Euteleostomi</taxon>
        <taxon>Actinopterygii</taxon>
        <taxon>Neopterygii</taxon>
        <taxon>Teleostei</taxon>
        <taxon>Anguilliformes</taxon>
        <taxon>Anguillidae</taxon>
        <taxon>Anguilla</taxon>
    </lineage>
</organism>
<reference evidence="1" key="2">
    <citation type="journal article" date="2015" name="Fish Shellfish Immunol.">
        <title>Early steps in the European eel (Anguilla anguilla)-Vibrio vulnificus interaction in the gills: Role of the RtxA13 toxin.</title>
        <authorList>
            <person name="Callol A."/>
            <person name="Pajuelo D."/>
            <person name="Ebbesson L."/>
            <person name="Teles M."/>
            <person name="MacKenzie S."/>
            <person name="Amaro C."/>
        </authorList>
    </citation>
    <scope>NUCLEOTIDE SEQUENCE</scope>
</reference>
<proteinExistence type="predicted"/>
<evidence type="ECO:0000313" key="1">
    <source>
        <dbReference type="EMBL" id="JAH90971.1"/>
    </source>
</evidence>
<accession>A0A0E9WL06</accession>
<name>A0A0E9WL06_ANGAN</name>